<dbReference type="EMBL" id="CDMY01001036">
    <property type="protein sequence ID" value="CEM39351.1"/>
    <property type="molecule type" value="Genomic_DNA"/>
</dbReference>
<evidence type="ECO:0000313" key="3">
    <source>
        <dbReference type="Proteomes" id="UP000041254"/>
    </source>
</evidence>
<protein>
    <submittedName>
        <fullName evidence="2">Uncharacterized protein</fullName>
    </submittedName>
</protein>
<sequence length="182" mass="20724">MPSLKCCAPAAAQAHPPTVTPISPQMPPSRQLKAYKLLASDDRCAARAPFHNYEITRPVSASRHRPSASRMKWWVPQPKQVWNPSWKLPKFSTMHRLDKSFFAAVPAALVMFLVYQWGNPPKGVPVPGDKDYEIERVEWIREAKERQERLKRGGPVEDDESLSFLTSNPYEGMGKFHTPRTT</sequence>
<organism evidence="2 3">
    <name type="scientific">Vitrella brassicaformis (strain CCMP3155)</name>
    <dbReference type="NCBI Taxonomy" id="1169540"/>
    <lineage>
        <taxon>Eukaryota</taxon>
        <taxon>Sar</taxon>
        <taxon>Alveolata</taxon>
        <taxon>Colpodellida</taxon>
        <taxon>Vitrellaceae</taxon>
        <taxon>Vitrella</taxon>
    </lineage>
</organism>
<dbReference type="AlphaFoldDB" id="A0A0G4H6K5"/>
<feature type="region of interest" description="Disordered" evidence="1">
    <location>
        <begin position="145"/>
        <end position="182"/>
    </location>
</feature>
<keyword evidence="3" id="KW-1185">Reference proteome</keyword>
<feature type="compositionally biased region" description="Basic and acidic residues" evidence="1">
    <location>
        <begin position="145"/>
        <end position="155"/>
    </location>
</feature>
<proteinExistence type="predicted"/>
<reference evidence="2 3" key="1">
    <citation type="submission" date="2014-11" db="EMBL/GenBank/DDBJ databases">
        <authorList>
            <person name="Zhu J."/>
            <person name="Qi W."/>
            <person name="Song R."/>
        </authorList>
    </citation>
    <scope>NUCLEOTIDE SEQUENCE [LARGE SCALE GENOMIC DNA]</scope>
</reference>
<gene>
    <name evidence="2" type="ORF">Vbra_19625</name>
</gene>
<name>A0A0G4H6K5_VITBC</name>
<dbReference type="Proteomes" id="UP000041254">
    <property type="component" value="Unassembled WGS sequence"/>
</dbReference>
<dbReference type="VEuPathDB" id="CryptoDB:Vbra_19625"/>
<accession>A0A0G4H6K5</accession>
<evidence type="ECO:0000256" key="1">
    <source>
        <dbReference type="SAM" id="MobiDB-lite"/>
    </source>
</evidence>
<evidence type="ECO:0000313" key="2">
    <source>
        <dbReference type="EMBL" id="CEM39351.1"/>
    </source>
</evidence>
<dbReference type="InParanoid" id="A0A0G4H6K5"/>